<accession>A0A261RTB9</accession>
<evidence type="ECO:0000313" key="4">
    <source>
        <dbReference type="EMBL" id="OZI28185.1"/>
    </source>
</evidence>
<reference evidence="4 5" key="1">
    <citation type="submission" date="2017-05" db="EMBL/GenBank/DDBJ databases">
        <title>Complete and WGS of Bordetella genogroups.</title>
        <authorList>
            <person name="Spilker T."/>
            <person name="LiPuma J."/>
        </authorList>
    </citation>
    <scope>NUCLEOTIDE SEQUENCE [LARGE SCALE GENOMIC DNA]</scope>
    <source>
        <strain evidence="4 5">AU17610</strain>
    </source>
</reference>
<dbReference type="Gene3D" id="3.40.50.150">
    <property type="entry name" value="Vaccinia Virus protein VP39"/>
    <property type="match status" value="1"/>
</dbReference>
<comment type="caution">
    <text evidence="4">The sequence shown here is derived from an EMBL/GenBank/DDBJ whole genome shotgun (WGS) entry which is preliminary data.</text>
</comment>
<evidence type="ECO:0000256" key="1">
    <source>
        <dbReference type="ARBA" id="ARBA00022603"/>
    </source>
</evidence>
<proteinExistence type="predicted"/>
<dbReference type="GO" id="GO:0008757">
    <property type="term" value="F:S-adenosylmethionine-dependent methyltransferase activity"/>
    <property type="evidence" value="ECO:0007669"/>
    <property type="project" value="TreeGrafter"/>
</dbReference>
<keyword evidence="1 4" id="KW-0489">Methyltransferase</keyword>
<organism evidence="4 5">
    <name type="scientific">Bordetella genomosp. 1</name>
    <dbReference type="NCBI Taxonomy" id="1395607"/>
    <lineage>
        <taxon>Bacteria</taxon>
        <taxon>Pseudomonadati</taxon>
        <taxon>Pseudomonadota</taxon>
        <taxon>Betaproteobacteria</taxon>
        <taxon>Burkholderiales</taxon>
        <taxon>Alcaligenaceae</taxon>
        <taxon>Bordetella</taxon>
    </lineage>
</organism>
<sequence>MTPAHDPARWNALDQYFTRTLHLDEGVLSAALARARAAGLPAHEVAPNQGRMLALFARMCGARRILEVGTLGGYSTLCMARALPVGGRLVTLEADPRHAMVARETFEASGLNDTIRLIEGDARETLAALARVGEAPFDMVFLDADKADSAVYLERLMPLVRPGSVIVADNIARAGRLADPAHADDPDVRGVHAFFSAAARDLRLEITAVQTVGEKGWDGFALAYVSA</sequence>
<dbReference type="InterPro" id="IPR029063">
    <property type="entry name" value="SAM-dependent_MTases_sf"/>
</dbReference>
<evidence type="ECO:0000313" key="5">
    <source>
        <dbReference type="Proteomes" id="UP000217005"/>
    </source>
</evidence>
<dbReference type="PANTHER" id="PTHR10509:SF14">
    <property type="entry name" value="CAFFEOYL-COA O-METHYLTRANSFERASE 3-RELATED"/>
    <property type="match status" value="1"/>
</dbReference>
<dbReference type="GO" id="GO:0008171">
    <property type="term" value="F:O-methyltransferase activity"/>
    <property type="evidence" value="ECO:0007669"/>
    <property type="project" value="InterPro"/>
</dbReference>
<dbReference type="AlphaFoldDB" id="A0A261RTB9"/>
<dbReference type="InterPro" id="IPR050362">
    <property type="entry name" value="Cation-dep_OMT"/>
</dbReference>
<keyword evidence="3" id="KW-0949">S-adenosyl-L-methionine</keyword>
<evidence type="ECO:0000256" key="2">
    <source>
        <dbReference type="ARBA" id="ARBA00022679"/>
    </source>
</evidence>
<dbReference type="GO" id="GO:0032259">
    <property type="term" value="P:methylation"/>
    <property type="evidence" value="ECO:0007669"/>
    <property type="project" value="UniProtKB-KW"/>
</dbReference>
<dbReference type="SUPFAM" id="SSF53335">
    <property type="entry name" value="S-adenosyl-L-methionine-dependent methyltransferases"/>
    <property type="match status" value="1"/>
</dbReference>
<dbReference type="OrthoDB" id="9799672at2"/>
<dbReference type="Pfam" id="PF01596">
    <property type="entry name" value="Methyltransf_3"/>
    <property type="match status" value="1"/>
</dbReference>
<keyword evidence="2 4" id="KW-0808">Transferase</keyword>
<dbReference type="RefSeq" id="WP_094829138.1">
    <property type="nucleotide sequence ID" value="NZ_NEVL01000007.1"/>
</dbReference>
<dbReference type="Proteomes" id="UP000217005">
    <property type="component" value="Unassembled WGS sequence"/>
</dbReference>
<dbReference type="InterPro" id="IPR002935">
    <property type="entry name" value="SAM_O-MeTrfase"/>
</dbReference>
<name>A0A261RTB9_9BORD</name>
<dbReference type="PROSITE" id="PS51682">
    <property type="entry name" value="SAM_OMT_I"/>
    <property type="match status" value="1"/>
</dbReference>
<protein>
    <submittedName>
        <fullName evidence="4">Methyltransferase</fullName>
    </submittedName>
</protein>
<gene>
    <name evidence="4" type="ORF">CEG14_25055</name>
</gene>
<dbReference type="PANTHER" id="PTHR10509">
    <property type="entry name" value="O-METHYLTRANSFERASE-RELATED"/>
    <property type="match status" value="1"/>
</dbReference>
<evidence type="ECO:0000256" key="3">
    <source>
        <dbReference type="ARBA" id="ARBA00022691"/>
    </source>
</evidence>
<dbReference type="EMBL" id="NEVL01000007">
    <property type="protein sequence ID" value="OZI28185.1"/>
    <property type="molecule type" value="Genomic_DNA"/>
</dbReference>